<dbReference type="InterPro" id="IPR006179">
    <property type="entry name" value="5_nucleotidase/apyrase"/>
</dbReference>
<evidence type="ECO:0000313" key="2">
    <source>
        <dbReference type="EMBL" id="AVK76524.1"/>
    </source>
</evidence>
<dbReference type="SUPFAM" id="SSF56300">
    <property type="entry name" value="Metallo-dependent phosphatases"/>
    <property type="match status" value="1"/>
</dbReference>
<dbReference type="GeneID" id="36843237"/>
<dbReference type="Gene3D" id="3.90.780.10">
    <property type="entry name" value="5'-Nucleotidase, C-terminal domain"/>
    <property type="match status" value="1"/>
</dbReference>
<dbReference type="InterPro" id="IPR036907">
    <property type="entry name" value="5'-Nucleotdase_C_sf"/>
</dbReference>
<name>A0A2U7UDK1_9VIRU</name>
<gene>
    <name evidence="2" type="ORF">pneo_cds_917</name>
</gene>
<dbReference type="EMBL" id="MG011690">
    <property type="protein sequence ID" value="AVK76524.1"/>
    <property type="molecule type" value="Genomic_DNA"/>
</dbReference>
<dbReference type="RefSeq" id="YP_009482527.1">
    <property type="nucleotide sequence ID" value="NC_037666.1"/>
</dbReference>
<dbReference type="GO" id="GO:0009166">
    <property type="term" value="P:nucleotide catabolic process"/>
    <property type="evidence" value="ECO:0007669"/>
    <property type="project" value="InterPro"/>
</dbReference>
<organism evidence="2">
    <name type="scientific">Pandoravirus neocaledonia</name>
    <dbReference type="NCBI Taxonomy" id="2107708"/>
    <lineage>
        <taxon>Viruses</taxon>
        <taxon>Pandoravirus</taxon>
    </lineage>
</organism>
<evidence type="ECO:0000259" key="1">
    <source>
        <dbReference type="Pfam" id="PF02872"/>
    </source>
</evidence>
<dbReference type="PRINTS" id="PR01607">
    <property type="entry name" value="APYRASEFAMLY"/>
</dbReference>
<dbReference type="PANTHER" id="PTHR11575:SF24">
    <property type="entry name" value="5'-NUCLEOTIDASE"/>
    <property type="match status" value="1"/>
</dbReference>
<accession>A0A2U7UDK1</accession>
<feature type="domain" description="5'-Nucleotidase C-terminal" evidence="1">
    <location>
        <begin position="364"/>
        <end position="554"/>
    </location>
</feature>
<sequence>MEKKRDVVIEDAGRGERVVLLTFNDIYVLDPTPDGSRAGFAALAGMIERERRKALEDADDPAGAVIVCCCGDFMTAAGLLSGRGPADAGRHMVPLLAAAGVTHVVPGNHEFDRGTRGCALRSAESPFCWLCTNIDATRVDQPLGSAASGPMERPWTPSPCVVALDTAVAGRDVPFGAGVRADVVVTRRGHRVGLVGLCTPRVPCMSSAGDGGARFVSAERGFDDAIGVLHDLDAVVALTHMDMDEDVGLARHAGSRLHVILGGHEHCVIVDRADGRAPIVKCGSDADHLGRVVLRVGGSNGARVESIDLLPNRADASVPTRGPDPVESRVRDLLTRLVASRPRDDVDPADMTADLAVPLCVFARPLTSATARSGPCSLADLFCDLLAQWADGDAGAVSDSPSDAPRHRETLPLALIQGGALRAARDYPAGHVFTAGDLRAEMATASRCTVRLLTGHQLKAAFENAVAQMPAPEAFGSQADAMMTAESAPAQQTHCRSLLHVSAPWRMVYDPRRPPGRRVVSIRRGDVPLEPDSVHRVIMQQFVARGGDGFAMFVDTPAAGSAIETVFMRRVIADGLLAAADSDGVLDVAQSHAPRVVAHCT</sequence>
<dbReference type="KEGG" id="vg:36843237"/>
<dbReference type="InterPro" id="IPR029052">
    <property type="entry name" value="Metallo-depent_PP-like"/>
</dbReference>
<dbReference type="Pfam" id="PF02872">
    <property type="entry name" value="5_nucleotid_C"/>
    <property type="match status" value="1"/>
</dbReference>
<dbReference type="InterPro" id="IPR008334">
    <property type="entry name" value="5'-Nucleotdase_C"/>
</dbReference>
<dbReference type="GO" id="GO:0016787">
    <property type="term" value="F:hydrolase activity"/>
    <property type="evidence" value="ECO:0007669"/>
    <property type="project" value="InterPro"/>
</dbReference>
<dbReference type="SUPFAM" id="SSF55816">
    <property type="entry name" value="5'-nucleotidase (syn. UDP-sugar hydrolase), C-terminal domain"/>
    <property type="match status" value="1"/>
</dbReference>
<dbReference type="Proteomes" id="UP000249287">
    <property type="component" value="Segment"/>
</dbReference>
<protein>
    <submittedName>
        <fullName evidence="2">Bifunctional metallophosphatase/5'-nucleotidase</fullName>
    </submittedName>
</protein>
<proteinExistence type="predicted"/>
<dbReference type="PANTHER" id="PTHR11575">
    <property type="entry name" value="5'-NUCLEOTIDASE-RELATED"/>
    <property type="match status" value="1"/>
</dbReference>
<dbReference type="Gene3D" id="3.60.21.10">
    <property type="match status" value="1"/>
</dbReference>
<reference evidence="2" key="1">
    <citation type="journal article" date="2018" name="Nat. Commun.">
        <title>Diversity and evolution of the emerging Pandoraviridae family.</title>
        <authorList>
            <person name="Legendre M."/>
            <person name="Fabre E."/>
            <person name="Poirot O."/>
            <person name="Jeudy S."/>
            <person name="Lartigue A."/>
            <person name="Alempic J.M."/>
            <person name="Beucher L."/>
            <person name="Philippe N."/>
            <person name="Bertaux L."/>
            <person name="Christo-Foroux E."/>
            <person name="Labadie K."/>
            <person name="Coute Y."/>
            <person name="Abergel C."/>
            <person name="Claverie J.M."/>
        </authorList>
    </citation>
    <scope>NUCLEOTIDE SEQUENCE [LARGE SCALE GENOMIC DNA]</scope>
    <source>
        <strain evidence="2">Neocaledonia</strain>
    </source>
</reference>